<dbReference type="GO" id="GO:0051017">
    <property type="term" value="P:actin filament bundle assembly"/>
    <property type="evidence" value="ECO:0007669"/>
    <property type="project" value="InterPro"/>
</dbReference>
<evidence type="ECO:0000313" key="7">
    <source>
        <dbReference type="Proteomes" id="UP000649617"/>
    </source>
</evidence>
<keyword evidence="2" id="KW-0009">Actin-binding</keyword>
<dbReference type="PANTHER" id="PTHR19961:SF18">
    <property type="entry name" value="FI19014P1"/>
    <property type="match status" value="1"/>
</dbReference>
<gene>
    <name evidence="6" type="primary">FIM3</name>
    <name evidence="6" type="ORF">SPIL2461_LOCUS1031</name>
</gene>
<organism evidence="6 7">
    <name type="scientific">Symbiodinium pilosum</name>
    <name type="common">Dinoflagellate</name>
    <dbReference type="NCBI Taxonomy" id="2952"/>
    <lineage>
        <taxon>Eukaryota</taxon>
        <taxon>Sar</taxon>
        <taxon>Alveolata</taxon>
        <taxon>Dinophyceae</taxon>
        <taxon>Suessiales</taxon>
        <taxon>Symbiodiniaceae</taxon>
        <taxon>Symbiodinium</taxon>
    </lineage>
</organism>
<feature type="compositionally biased region" description="Acidic residues" evidence="4">
    <location>
        <begin position="1401"/>
        <end position="1413"/>
    </location>
</feature>
<dbReference type="InterPro" id="IPR036872">
    <property type="entry name" value="CH_dom_sf"/>
</dbReference>
<feature type="coiled-coil region" evidence="3">
    <location>
        <begin position="154"/>
        <end position="181"/>
    </location>
</feature>
<name>A0A812IWF5_SYMPI</name>
<dbReference type="InterPro" id="IPR001715">
    <property type="entry name" value="CH_dom"/>
</dbReference>
<sequence>MDSDSGGVLEAGYPALPPALRAALGDPVSLLALEDWHKTHSGLPEEQQGFESKLLACEARFRKIERLSDRLTLPNAVVTAVAADLLRDVVDTLPGPIQKVASSILRQVETSIYSDEPTSIAERTQLAEVLGGGPGGCRPGREDLSERQPWFAVVRRQQVTLERMEQHVAEMQEVVDLHLARRKSVLDFIVRLQGQERLILQQWLFNFWVFTYRERKARMEKMSTSVLAVPDDLVTPLLSWRLYVSQQRLVRARAKCAEVDKEASQLANKITEVEVENQEQQRLLEESLAAGAELKEKCMVEQQELSRLKQVWADTQPELLLKVLAQTLEVFFGLVVRQAGLKHLEVRHRLAGKDIRPLLEDDDASVPDTEAILIRWINLTLQKARRHCEEWLEDLLLVENQDAVIMISQQEDIDNLEYDLSDGVALTALYAMLKAERDQKRFSEKDLIALSEPDKELRTIQLCHCFLELAPTERAKCLLVPHEIMQGSSDKLQTFLAAVFVEYPMIQDARASGAAAEALYDRLCKVLDYMEAFAGRAGHEPLEDPTPLLHGGEEPQALATISVEQILLRWINAQLSMDNPQHRPVENFGSDLQDGVALSKLLTIIAPEACPVLFSESREERLDQIIAAAARCSDYELLTVNAVVEGQSDMLACFLAALLLVRPNLSAQPDSLLAMHLQLLEQVCGEGFAALSLDNPTETMKFCLELDGCWTEFRLAAQAVQEASKTMSGIMERVHGFLGETLSHRARGQPKTMLDAKELREFHLYTAVNADRLSQTLAKEAGKESEKLEAAVIAKLEDQLRRHFRLLRDIYKHYSSSSPSGGHGVALEGLLKLFQECKLRSKELAPHHLEVIFNDHLEDKNKTGEDRLLASHEFVEVLVQCANKKFRTACSSPDNLAEQMLLLIDLHLRPNACNDAESMFQKMAYSPEVRHVLDQHSRELKDVFQLYATLDMSTTDAMQRASTMNITEFQMLLDDTGFLDEALTEVAVQQIFQGIQQDATADEEDNGGENEDGAGLDDDDEMSFSEFLDGLVAVAAYKFPDPFIPLSSRINTFLLQLFMALRKHWSRKRGAPHCDAMLNALQKKMRTFHLRGRRYQVLPQGPLKNLTEQDSPQARRELMRSVRTPASIRLRPDPVDCGEDGIVAVNLARPFDLASSGRTVLRARQRAAFQAAVSRVLSDRGQMDLRAQVTHFIGGPCEEEKVACCVVASSSGYSIVQDDACLLAGLSVAEELASSAPGAAAEGAAAALRLSAIDPAGAGVSSISTIDTDDGKEEVPSGVTKRRRIEPEAADGSPTANLAHDPSVRVFVYWGYAGWSRCQLMGEIARGSWGLCKANTQDVVSKSPDEVWHAVYPRLVFAPKSEMSESYGGESPEEEERRQQLRRMAIIHDLLTGRQAASRSEEEEATNEAEEEENQHGAQERAALAEELEAADAESEEAEESAPIVDEDVSGEENCDDCEEGQGTMPPVPQTVTVQE</sequence>
<dbReference type="GO" id="GO:0005884">
    <property type="term" value="C:actin filament"/>
    <property type="evidence" value="ECO:0007669"/>
    <property type="project" value="TreeGrafter"/>
</dbReference>
<dbReference type="SMART" id="SM00033">
    <property type="entry name" value="CH"/>
    <property type="match status" value="2"/>
</dbReference>
<dbReference type="CDD" id="cd21218">
    <property type="entry name" value="CH_PLS_FIM_rpt2"/>
    <property type="match status" value="1"/>
</dbReference>
<evidence type="ECO:0000259" key="5">
    <source>
        <dbReference type="PROSITE" id="PS50021"/>
    </source>
</evidence>
<dbReference type="GO" id="GO:0032432">
    <property type="term" value="C:actin filament bundle"/>
    <property type="evidence" value="ECO:0007669"/>
    <property type="project" value="TreeGrafter"/>
</dbReference>
<feature type="coiled-coil region" evidence="3">
    <location>
        <begin position="249"/>
        <end position="290"/>
    </location>
</feature>
<dbReference type="Gene3D" id="1.10.418.10">
    <property type="entry name" value="Calponin-like domain"/>
    <property type="match status" value="2"/>
</dbReference>
<keyword evidence="1" id="KW-0677">Repeat</keyword>
<dbReference type="Pfam" id="PF02622">
    <property type="entry name" value="DUF179"/>
    <property type="match status" value="1"/>
</dbReference>
<dbReference type="EMBL" id="CAJNIZ010000991">
    <property type="protein sequence ID" value="CAE7180108.1"/>
    <property type="molecule type" value="Genomic_DNA"/>
</dbReference>
<dbReference type="PROSITE" id="PS50021">
    <property type="entry name" value="CH"/>
    <property type="match status" value="1"/>
</dbReference>
<feature type="region of interest" description="Disordered" evidence="4">
    <location>
        <begin position="997"/>
        <end position="1019"/>
    </location>
</feature>
<accession>A0A812IWF5</accession>
<evidence type="ECO:0000256" key="2">
    <source>
        <dbReference type="ARBA" id="ARBA00023203"/>
    </source>
</evidence>
<dbReference type="InterPro" id="IPR003774">
    <property type="entry name" value="AlgH-like"/>
</dbReference>
<dbReference type="InterPro" id="IPR039959">
    <property type="entry name" value="Fimbrin/Plastin"/>
</dbReference>
<feature type="region of interest" description="Disordered" evidence="4">
    <location>
        <begin position="1392"/>
        <end position="1476"/>
    </location>
</feature>
<keyword evidence="3" id="KW-0175">Coiled coil</keyword>
<feature type="compositionally biased region" description="Acidic residues" evidence="4">
    <location>
        <begin position="1426"/>
        <end position="1460"/>
    </location>
</feature>
<dbReference type="GO" id="GO:0051639">
    <property type="term" value="P:actin filament network formation"/>
    <property type="evidence" value="ECO:0007669"/>
    <property type="project" value="TreeGrafter"/>
</dbReference>
<feature type="compositionally biased region" description="Acidic residues" evidence="4">
    <location>
        <begin position="1000"/>
        <end position="1019"/>
    </location>
</feature>
<dbReference type="Gene3D" id="3.40.1740.10">
    <property type="entry name" value="VC0467-like"/>
    <property type="match status" value="1"/>
</dbReference>
<dbReference type="Proteomes" id="UP000649617">
    <property type="component" value="Unassembled WGS sequence"/>
</dbReference>
<feature type="domain" description="Calponin-homology (CH)" evidence="5">
    <location>
        <begin position="561"/>
        <end position="663"/>
    </location>
</feature>
<dbReference type="PANTHER" id="PTHR19961">
    <property type="entry name" value="FIMBRIN/PLASTIN"/>
    <property type="match status" value="1"/>
</dbReference>
<dbReference type="Pfam" id="PF00307">
    <property type="entry name" value="CH"/>
    <property type="match status" value="1"/>
</dbReference>
<dbReference type="SUPFAM" id="SSF143456">
    <property type="entry name" value="VC0467-like"/>
    <property type="match status" value="1"/>
</dbReference>
<dbReference type="OrthoDB" id="69923at2759"/>
<evidence type="ECO:0000256" key="1">
    <source>
        <dbReference type="ARBA" id="ARBA00022737"/>
    </source>
</evidence>
<comment type="caution">
    <text evidence="6">The sequence shown here is derived from an EMBL/GenBank/DDBJ whole genome shotgun (WGS) entry which is preliminary data.</text>
</comment>
<dbReference type="GO" id="GO:0005737">
    <property type="term" value="C:cytoplasm"/>
    <property type="evidence" value="ECO:0007669"/>
    <property type="project" value="TreeGrafter"/>
</dbReference>
<reference evidence="6" key="1">
    <citation type="submission" date="2021-02" db="EMBL/GenBank/DDBJ databases">
        <authorList>
            <person name="Dougan E. K."/>
            <person name="Rhodes N."/>
            <person name="Thang M."/>
            <person name="Chan C."/>
        </authorList>
    </citation>
    <scope>NUCLEOTIDE SEQUENCE</scope>
</reference>
<dbReference type="SUPFAM" id="SSF47576">
    <property type="entry name" value="Calponin-homology domain, CH-domain"/>
    <property type="match status" value="2"/>
</dbReference>
<keyword evidence="7" id="KW-1185">Reference proteome</keyword>
<proteinExistence type="predicted"/>
<evidence type="ECO:0000313" key="6">
    <source>
        <dbReference type="EMBL" id="CAE7180108.1"/>
    </source>
</evidence>
<evidence type="ECO:0000256" key="4">
    <source>
        <dbReference type="SAM" id="MobiDB-lite"/>
    </source>
</evidence>
<feature type="region of interest" description="Disordered" evidence="4">
    <location>
        <begin position="1262"/>
        <end position="1297"/>
    </location>
</feature>
<protein>
    <submittedName>
        <fullName evidence="6">FIM3 protein</fullName>
    </submittedName>
</protein>
<dbReference type="GO" id="GO:0051015">
    <property type="term" value="F:actin filament binding"/>
    <property type="evidence" value="ECO:0007669"/>
    <property type="project" value="InterPro"/>
</dbReference>
<evidence type="ECO:0000256" key="3">
    <source>
        <dbReference type="SAM" id="Coils"/>
    </source>
</evidence>